<evidence type="ECO:0000256" key="4">
    <source>
        <dbReference type="ARBA" id="ARBA00022598"/>
    </source>
</evidence>
<dbReference type="SUPFAM" id="SSF47323">
    <property type="entry name" value="Anticodon-binding domain of a subclass of class I aminoacyl-tRNA synthetases"/>
    <property type="match status" value="1"/>
</dbReference>
<dbReference type="Gene3D" id="3.40.50.620">
    <property type="entry name" value="HUPs"/>
    <property type="match status" value="1"/>
</dbReference>
<dbReference type="GO" id="GO:0005737">
    <property type="term" value="C:cytoplasm"/>
    <property type="evidence" value="ECO:0007669"/>
    <property type="project" value="TreeGrafter"/>
</dbReference>
<evidence type="ECO:0000256" key="1">
    <source>
        <dbReference type="ARBA" id="ARBA00001947"/>
    </source>
</evidence>
<keyword evidence="8" id="KW-0067">ATP-binding</keyword>
<proteinExistence type="inferred from homology"/>
<dbReference type="VEuPathDB" id="MicrosporidiaDB:AEWR_080460"/>
<dbReference type="Gene3D" id="1.20.120.1910">
    <property type="entry name" value="Cysteine-tRNA ligase, C-terminal anti-codon recognition domain"/>
    <property type="match status" value="1"/>
</dbReference>
<dbReference type="EC" id="6.1.1.16" evidence="3"/>
<dbReference type="VEuPathDB" id="MicrosporidiaDB:AEWD_080410"/>
<dbReference type="InterPro" id="IPR032678">
    <property type="entry name" value="tRNA-synt_1_cat_dom"/>
</dbReference>
<dbReference type="SUPFAM" id="SSF52374">
    <property type="entry name" value="Nucleotidylyl transferase"/>
    <property type="match status" value="1"/>
</dbReference>
<dbReference type="GO" id="GO:0004817">
    <property type="term" value="F:cysteine-tRNA ligase activity"/>
    <property type="evidence" value="ECO:0007669"/>
    <property type="project" value="UniProtKB-EC"/>
</dbReference>
<dbReference type="CDD" id="cd00672">
    <property type="entry name" value="CysRS_core"/>
    <property type="match status" value="1"/>
</dbReference>
<gene>
    <name evidence="13" type="ORF">ECU08_0490</name>
</gene>
<dbReference type="Pfam" id="PF01406">
    <property type="entry name" value="tRNA-synt_1e"/>
    <property type="match status" value="1"/>
</dbReference>
<dbReference type="VEuPathDB" id="MicrosporidiaDB:ECU08_0490"/>
<dbReference type="PRINTS" id="PR00983">
    <property type="entry name" value="TRNASYNTHCYS"/>
</dbReference>
<comment type="cofactor">
    <cofactor evidence="1">
        <name>Zn(2+)</name>
        <dbReference type="ChEBI" id="CHEBI:29105"/>
    </cofactor>
</comment>
<protein>
    <recommendedName>
        <fullName evidence="3">cysteine--tRNA ligase</fullName>
        <ecNumber evidence="3">6.1.1.16</ecNumber>
    </recommendedName>
    <alternativeName>
        <fullName evidence="11">Cysteinyl-tRNA synthetase</fullName>
    </alternativeName>
</protein>
<dbReference type="GO" id="GO:0005524">
    <property type="term" value="F:ATP binding"/>
    <property type="evidence" value="ECO:0007669"/>
    <property type="project" value="UniProtKB-KW"/>
</dbReference>
<dbReference type="PANTHER" id="PTHR10890:SF27">
    <property type="entry name" value="CYSTEINE--TRNA LIGASE, MITOCHONDRIAL-RELATED"/>
    <property type="match status" value="1"/>
</dbReference>
<keyword evidence="5" id="KW-0479">Metal-binding</keyword>
<keyword evidence="10 13" id="KW-0030">Aminoacyl-tRNA synthetase</keyword>
<evidence type="ECO:0000256" key="5">
    <source>
        <dbReference type="ARBA" id="ARBA00022723"/>
    </source>
</evidence>
<dbReference type="AlphaFoldDB" id="M1K7P9"/>
<organism evidence="13">
    <name type="scientific">Encephalitozoon cuniculi</name>
    <name type="common">Microsporidian parasite</name>
    <dbReference type="NCBI Taxonomy" id="6035"/>
    <lineage>
        <taxon>Eukaryota</taxon>
        <taxon>Fungi</taxon>
        <taxon>Fungi incertae sedis</taxon>
        <taxon>Microsporidia</taxon>
        <taxon>Unikaryonidae</taxon>
        <taxon>Encephalitozoon</taxon>
    </lineage>
</organism>
<dbReference type="VEuPathDB" id="MicrosporidiaDB:AEWQ_080450"/>
<evidence type="ECO:0000313" key="13">
    <source>
        <dbReference type="EMBL" id="AGE95040.1"/>
    </source>
</evidence>
<evidence type="ECO:0000256" key="7">
    <source>
        <dbReference type="ARBA" id="ARBA00022833"/>
    </source>
</evidence>
<evidence type="ECO:0000256" key="6">
    <source>
        <dbReference type="ARBA" id="ARBA00022741"/>
    </source>
</evidence>
<evidence type="ECO:0000256" key="11">
    <source>
        <dbReference type="ARBA" id="ARBA00031499"/>
    </source>
</evidence>
<dbReference type="HAMAP" id="MF_00041">
    <property type="entry name" value="Cys_tRNA_synth"/>
    <property type="match status" value="1"/>
</dbReference>
<name>M1K7P9_ENCCN</name>
<dbReference type="InterPro" id="IPR014729">
    <property type="entry name" value="Rossmann-like_a/b/a_fold"/>
</dbReference>
<dbReference type="FunFam" id="3.40.50.620:FF:000027">
    <property type="entry name" value="Cysteine--tRNA ligase, cytoplasmic"/>
    <property type="match status" value="1"/>
</dbReference>
<dbReference type="VEuPathDB" id="MicrosporidiaDB:M970_080460"/>
<evidence type="ECO:0000256" key="3">
    <source>
        <dbReference type="ARBA" id="ARBA00012832"/>
    </source>
</evidence>
<dbReference type="GO" id="GO:0046872">
    <property type="term" value="F:metal ion binding"/>
    <property type="evidence" value="ECO:0007669"/>
    <property type="project" value="UniProtKB-KW"/>
</dbReference>
<keyword evidence="4" id="KW-0436">Ligase</keyword>
<dbReference type="EMBL" id="KC513605">
    <property type="protein sequence ID" value="AGE95040.1"/>
    <property type="molecule type" value="Genomic_DNA"/>
</dbReference>
<keyword evidence="6" id="KW-0547">Nucleotide-binding</keyword>
<dbReference type="InterPro" id="IPR024909">
    <property type="entry name" value="Cys-tRNA/MSH_ligase"/>
</dbReference>
<evidence type="ECO:0000256" key="10">
    <source>
        <dbReference type="ARBA" id="ARBA00023146"/>
    </source>
</evidence>
<dbReference type="GO" id="GO:0006423">
    <property type="term" value="P:cysteinyl-tRNA aminoacylation"/>
    <property type="evidence" value="ECO:0007669"/>
    <property type="project" value="InterPro"/>
</dbReference>
<keyword evidence="7" id="KW-0862">Zinc</keyword>
<comment type="similarity">
    <text evidence="2">Belongs to the class-I aminoacyl-tRNA synthetase family.</text>
</comment>
<reference evidence="13" key="1">
    <citation type="journal article" date="2013" name="Eukaryot. Cell">
        <title>Extremely Reduced Levels of Heterozygosity in the Vertebrate Pathogen Encephalitozoon cuniculi.</title>
        <authorList>
            <person name="Selman M."/>
            <person name="Sak B."/>
            <person name="Kvac M."/>
            <person name="Farinelli L."/>
            <person name="Weiss L.M."/>
            <person name="Corradi N."/>
        </authorList>
    </citation>
    <scope>NUCLEOTIDE SEQUENCE</scope>
</reference>
<dbReference type="InterPro" id="IPR015803">
    <property type="entry name" value="Cys-tRNA-ligase"/>
</dbReference>
<accession>M1K7P9</accession>
<evidence type="ECO:0000256" key="2">
    <source>
        <dbReference type="ARBA" id="ARBA00005594"/>
    </source>
</evidence>
<feature type="domain" description="tRNA synthetases class I catalytic" evidence="12">
    <location>
        <begin position="19"/>
        <end position="315"/>
    </location>
</feature>
<dbReference type="InterPro" id="IPR009080">
    <property type="entry name" value="tRNAsynth_Ia_anticodon-bd"/>
</dbReference>
<sequence length="480" mass="55840">MDKTLKLYNSITRTIDIFTPRKGNEVKMYICGPTVYDSSHIGHARTYVMFDVIRRVLSDYLKYNVRFVMNITDIDDKIIARANETGASMEEVTRKYTEEFFEDMKTLNVRSPSFVTFVTSYVDKIVKFVEKLEANGLAYESRGSVYFDLNSYQQRYSYPLFKSKDGINSEGDENKDKRSPCDFVLWKRSKENEPRYESKWGHGRPGWHIECSVMSSDILGEDLDIHAGGVDLAFPHHENEIAQCQAYFMQEPWVKCFLHTGHLNISGLKMSKSLKNFTTIKEALKTISPRQLRVLFLHHQWNKDMNYEKEHLKFAETIEKKIFNFMSVAESMRKNALAFETLENADREVLRELGNVQEAVHAALLDNVDTPAVMKRIVEMINFTNARIKTISPSTVLVVKDYIKEITDVLGLSEEERQESPGEDLIAQLLSNFRESIREMARRKEPYSKFLEKCDWIRESIKDYGYIIEDNSEGSILRKK</sequence>
<evidence type="ECO:0000259" key="12">
    <source>
        <dbReference type="Pfam" id="PF01406"/>
    </source>
</evidence>
<evidence type="ECO:0000256" key="8">
    <source>
        <dbReference type="ARBA" id="ARBA00022840"/>
    </source>
</evidence>
<dbReference type="PANTHER" id="PTHR10890">
    <property type="entry name" value="CYSTEINYL-TRNA SYNTHETASE"/>
    <property type="match status" value="1"/>
</dbReference>
<evidence type="ECO:0000256" key="9">
    <source>
        <dbReference type="ARBA" id="ARBA00022917"/>
    </source>
</evidence>
<keyword evidence="9" id="KW-0648">Protein biosynthesis</keyword>
<dbReference type="NCBIfam" id="TIGR00435">
    <property type="entry name" value="cysS"/>
    <property type="match status" value="1"/>
</dbReference>